<feature type="compositionally biased region" description="Polar residues" evidence="1">
    <location>
        <begin position="217"/>
        <end position="228"/>
    </location>
</feature>
<feature type="non-terminal residue" evidence="2">
    <location>
        <position position="671"/>
    </location>
</feature>
<feature type="compositionally biased region" description="Basic and acidic residues" evidence="1">
    <location>
        <begin position="479"/>
        <end position="493"/>
    </location>
</feature>
<dbReference type="STRING" id="37992.A0A4Z0YG17"/>
<reference evidence="2 3" key="1">
    <citation type="submission" date="2019-03" db="EMBL/GenBank/DDBJ databases">
        <title>Draft genome sequence of Xylaria hypoxylon DSM 108379, a ubiquitous saprotrophic-parasitic fungi on hardwood.</title>
        <authorList>
            <person name="Buettner E."/>
            <person name="Leonhardt S."/>
            <person name="Gebauer A.M."/>
            <person name="Liers C."/>
            <person name="Hofrichter M."/>
            <person name="Kellner H."/>
        </authorList>
    </citation>
    <scope>NUCLEOTIDE SEQUENCE [LARGE SCALE GENOMIC DNA]</scope>
    <source>
        <strain evidence="2 3">DSM 108379</strain>
    </source>
</reference>
<organism evidence="2 3">
    <name type="scientific">Xylaria hypoxylon</name>
    <dbReference type="NCBI Taxonomy" id="37992"/>
    <lineage>
        <taxon>Eukaryota</taxon>
        <taxon>Fungi</taxon>
        <taxon>Dikarya</taxon>
        <taxon>Ascomycota</taxon>
        <taxon>Pezizomycotina</taxon>
        <taxon>Sordariomycetes</taxon>
        <taxon>Xylariomycetidae</taxon>
        <taxon>Xylariales</taxon>
        <taxon>Xylariaceae</taxon>
        <taxon>Xylaria</taxon>
    </lineage>
</organism>
<keyword evidence="3" id="KW-1185">Reference proteome</keyword>
<feature type="region of interest" description="Disordered" evidence="1">
    <location>
        <begin position="199"/>
        <end position="252"/>
    </location>
</feature>
<evidence type="ECO:0000256" key="1">
    <source>
        <dbReference type="SAM" id="MobiDB-lite"/>
    </source>
</evidence>
<dbReference type="OrthoDB" id="5408998at2759"/>
<name>A0A4Z0YG17_9PEZI</name>
<feature type="compositionally biased region" description="Basic residues" evidence="1">
    <location>
        <begin position="458"/>
        <end position="478"/>
    </location>
</feature>
<feature type="compositionally biased region" description="Basic and acidic residues" evidence="1">
    <location>
        <begin position="340"/>
        <end position="354"/>
    </location>
</feature>
<feature type="compositionally biased region" description="Polar residues" evidence="1">
    <location>
        <begin position="44"/>
        <end position="53"/>
    </location>
</feature>
<protein>
    <submittedName>
        <fullName evidence="2">Uncharacterized protein</fullName>
    </submittedName>
</protein>
<accession>A0A4Z0YG17</accession>
<sequence>MEPHDGHDGQNGPPPPYSATDIYSHSHGSRNNHPSGADDDVSIAPSSSHSNIIDTPPESPSDAQFGFAESSSDQHIAASSLNYFDSRPPNRSPGPSITVGLEITPDSAPSDFPYPDWAPGCDVSQQDWQTFMNYLMPEHAARANSHIIDHKLRVEGDAQSSAHDGIAKTRLEPPKSSASVSAGPQNIDTVTREWNHGFFQPRGVTIRRTSPAEPAAESQTQEPGTSPANRAGGEQGQSQPQQPGSWWRNPFGFVDGNNGSLRVGPLHIEGDRVALGSRFEADSNGVRWWRGQPNPHPLFEASSGGVRWGEQPGLGPAHPHPFGHHGGHPWAGPFGGGRGRGREQGHEHRHENRRRDHSRSSTSSSSSSLSSNSDSSIGSLPDWDDLKDVQLPMTKHSVQAWLAHPDQPVTKDMLKKAKAEIKAAKNIPPLPRDPSWDSARESLRREVKDLLQQFKVLKRQQKAAKKRARKEIRQRRRASRQERREQRRAERHESHRARRAERDVERHARRFRHHHMASPGTFVPGVTSPQPPPPPPAFPGFPSGVGGFFGRGSFGPRHPPPPGFGFGRGFRQHRGPSRWEQAAEQANRAVAEAVSTAEKQREETLTRAAQDREEALARAQTDRETATRIAEESRRSAMEVAQRSRAAADRARENALLSAAEQRRAADRIRE</sequence>
<comment type="caution">
    <text evidence="2">The sequence shown here is derived from an EMBL/GenBank/DDBJ whole genome shotgun (WGS) entry which is preliminary data.</text>
</comment>
<feature type="region of interest" description="Disordered" evidence="1">
    <location>
        <begin position="458"/>
        <end position="505"/>
    </location>
</feature>
<dbReference type="AlphaFoldDB" id="A0A4Z0YG17"/>
<feature type="compositionally biased region" description="Low complexity" evidence="1">
    <location>
        <begin position="580"/>
        <end position="594"/>
    </location>
</feature>
<feature type="compositionally biased region" description="Basic and acidic residues" evidence="1">
    <location>
        <begin position="598"/>
        <end position="637"/>
    </location>
</feature>
<feature type="region of interest" description="Disordered" evidence="1">
    <location>
        <begin position="306"/>
        <end position="381"/>
    </location>
</feature>
<feature type="region of interest" description="Disordered" evidence="1">
    <location>
        <begin position="566"/>
        <end position="671"/>
    </location>
</feature>
<feature type="region of interest" description="Disordered" evidence="1">
    <location>
        <begin position="1"/>
        <end position="72"/>
    </location>
</feature>
<evidence type="ECO:0000313" key="3">
    <source>
        <dbReference type="Proteomes" id="UP000297716"/>
    </source>
</evidence>
<proteinExistence type="predicted"/>
<gene>
    <name evidence="2" type="ORF">E0Z10_g10939</name>
</gene>
<evidence type="ECO:0000313" key="2">
    <source>
        <dbReference type="EMBL" id="TGJ75892.1"/>
    </source>
</evidence>
<feature type="compositionally biased region" description="Basic and acidic residues" evidence="1">
    <location>
        <begin position="661"/>
        <end position="671"/>
    </location>
</feature>
<dbReference type="Proteomes" id="UP000297716">
    <property type="component" value="Unassembled WGS sequence"/>
</dbReference>
<feature type="compositionally biased region" description="Low complexity" evidence="1">
    <location>
        <begin position="360"/>
        <end position="379"/>
    </location>
</feature>
<feature type="compositionally biased region" description="Low complexity" evidence="1">
    <location>
        <begin position="236"/>
        <end position="247"/>
    </location>
</feature>
<dbReference type="EMBL" id="SKBN01000535">
    <property type="protein sequence ID" value="TGJ75892.1"/>
    <property type="molecule type" value="Genomic_DNA"/>
</dbReference>